<dbReference type="AlphaFoldDB" id="A0A2Z7C8U1"/>
<dbReference type="EMBL" id="KQ998209">
    <property type="protein sequence ID" value="KZV43097.1"/>
    <property type="molecule type" value="Genomic_DNA"/>
</dbReference>
<proteinExistence type="predicted"/>
<evidence type="ECO:0000259" key="3">
    <source>
        <dbReference type="PROSITE" id="PS51140"/>
    </source>
</evidence>
<dbReference type="OrthoDB" id="620544at2759"/>
<evidence type="ECO:0000313" key="4">
    <source>
        <dbReference type="EMBL" id="KZV43097.1"/>
    </source>
</evidence>
<evidence type="ECO:0000256" key="1">
    <source>
        <dbReference type="SAM" id="Coils"/>
    </source>
</evidence>
<name>A0A2Z7C8U1_9LAMI</name>
<feature type="region of interest" description="Disordered" evidence="2">
    <location>
        <begin position="164"/>
        <end position="186"/>
    </location>
</feature>
<keyword evidence="1" id="KW-0175">Coiled coil</keyword>
<accession>A0A2Z7C8U1</accession>
<dbReference type="GO" id="GO:0043130">
    <property type="term" value="F:ubiquitin binding"/>
    <property type="evidence" value="ECO:0007669"/>
    <property type="project" value="InterPro"/>
</dbReference>
<sequence length="571" mass="63559">MGFKKVYKCLQELFPQVDARALRAVAIEHSKDPDAAVEAVLAEIIPFFDDRSRSSVPLMGHSPKEAISPTQLVDRYQETVDPAQETSVNNVNDGKHQSFHDSGSENNEFFYDSYSGQHEGEGVTAEISLSQNRGENSIKTPKSVMLKDDNGINILQTEVSVNPERKGTRGADPEMRNKTSSDKNSCLTLGTLENVNEGVNQILNLDQERDDFEGHTEAYFTMTTDEENDGVKPIQEVDNLLGDPAAVIIQDLTMNPSERSVQSIVLPSVDGGDFEETIHIEDEFTLSESGGIQTMKVLDEIVADARNNKRTLFSTMESVVSMMREVELKEQVAEKAKEDASKGDSDVLDKAEELKQMLQYAKEANDMHAGEVYGEKAILATELRELQSRLLFLSEEKDKSLAILDEMHQILEGRLAAAESEIKSAEQEKMEKENFALKALAEHEMDMKKVLQEANNLKEQAEENAKLREFLMDRGCVVDMLQGEIAVICQDVRRLKENLDQRVPLSKSLSSAHTSFILASSGSSSKSSIQDIVVALADQDDLIRTPQNVDPATEVSTKEHKSVVEEDWDLL</sequence>
<dbReference type="CDD" id="cd14279">
    <property type="entry name" value="CUE"/>
    <property type="match status" value="1"/>
</dbReference>
<dbReference type="PANTHER" id="PTHR48459:SF1">
    <property type="entry name" value="CUE DOMAIN-CONTAINING PROTEIN"/>
    <property type="match status" value="1"/>
</dbReference>
<evidence type="ECO:0000313" key="5">
    <source>
        <dbReference type="Proteomes" id="UP000250235"/>
    </source>
</evidence>
<feature type="domain" description="CUE" evidence="3">
    <location>
        <begin position="2"/>
        <end position="45"/>
    </location>
</feature>
<dbReference type="Proteomes" id="UP000250235">
    <property type="component" value="Unassembled WGS sequence"/>
</dbReference>
<gene>
    <name evidence="4" type="ORF">F511_04489</name>
</gene>
<keyword evidence="5" id="KW-1185">Reference proteome</keyword>
<protein>
    <submittedName>
        <fullName evidence="4">Rab11 family-interacting protein 3</fullName>
    </submittedName>
</protein>
<dbReference type="InterPro" id="IPR003892">
    <property type="entry name" value="CUE"/>
</dbReference>
<evidence type="ECO:0000256" key="2">
    <source>
        <dbReference type="SAM" id="MobiDB-lite"/>
    </source>
</evidence>
<feature type="coiled-coil region" evidence="1">
    <location>
        <begin position="376"/>
        <end position="474"/>
    </location>
</feature>
<dbReference type="PROSITE" id="PS51140">
    <property type="entry name" value="CUE"/>
    <property type="match status" value="1"/>
</dbReference>
<organism evidence="4 5">
    <name type="scientific">Dorcoceras hygrometricum</name>
    <dbReference type="NCBI Taxonomy" id="472368"/>
    <lineage>
        <taxon>Eukaryota</taxon>
        <taxon>Viridiplantae</taxon>
        <taxon>Streptophyta</taxon>
        <taxon>Embryophyta</taxon>
        <taxon>Tracheophyta</taxon>
        <taxon>Spermatophyta</taxon>
        <taxon>Magnoliopsida</taxon>
        <taxon>eudicotyledons</taxon>
        <taxon>Gunneridae</taxon>
        <taxon>Pentapetalae</taxon>
        <taxon>asterids</taxon>
        <taxon>lamiids</taxon>
        <taxon>Lamiales</taxon>
        <taxon>Gesneriaceae</taxon>
        <taxon>Didymocarpoideae</taxon>
        <taxon>Trichosporeae</taxon>
        <taxon>Loxocarpinae</taxon>
        <taxon>Dorcoceras</taxon>
    </lineage>
</organism>
<dbReference type="PANTHER" id="PTHR48459">
    <property type="entry name" value="CUE DOMAIN-CONTAINING PROTEIN"/>
    <property type="match status" value="1"/>
</dbReference>
<feature type="compositionally biased region" description="Basic and acidic residues" evidence="2">
    <location>
        <begin position="164"/>
        <end position="181"/>
    </location>
</feature>
<reference evidence="4 5" key="1">
    <citation type="journal article" date="2015" name="Proc. Natl. Acad. Sci. U.S.A.">
        <title>The resurrection genome of Boea hygrometrica: A blueprint for survival of dehydration.</title>
        <authorList>
            <person name="Xiao L."/>
            <person name="Yang G."/>
            <person name="Zhang L."/>
            <person name="Yang X."/>
            <person name="Zhao S."/>
            <person name="Ji Z."/>
            <person name="Zhou Q."/>
            <person name="Hu M."/>
            <person name="Wang Y."/>
            <person name="Chen M."/>
            <person name="Xu Y."/>
            <person name="Jin H."/>
            <person name="Xiao X."/>
            <person name="Hu G."/>
            <person name="Bao F."/>
            <person name="Hu Y."/>
            <person name="Wan P."/>
            <person name="Li L."/>
            <person name="Deng X."/>
            <person name="Kuang T."/>
            <person name="Xiang C."/>
            <person name="Zhu J.K."/>
            <person name="Oliver M.J."/>
            <person name="He Y."/>
        </authorList>
    </citation>
    <scope>NUCLEOTIDE SEQUENCE [LARGE SCALE GENOMIC DNA]</scope>
    <source>
        <strain evidence="5">cv. XS01</strain>
    </source>
</reference>